<gene>
    <name evidence="7" type="ORF">JFL75_00460</name>
</gene>
<dbReference type="EMBL" id="CP067089">
    <property type="protein sequence ID" value="QQO11274.1"/>
    <property type="molecule type" value="Genomic_DNA"/>
</dbReference>
<proteinExistence type="inferred from homology"/>
<sequence length="388" mass="41427">MEKYDVAVIGGGGTGAAAAYDLALRGMRVILFERGELTSGTTGRHHGQLHSGARYALGDVNIARECMAETRILLDIAPDCIEFNKGIFVAIEEDEAALADDFIAACRAASIPAEEIPPAQALAMEGRINPSVRRAVTVPDGTIDAYRLAMSFFSSAKYYGAEIRNFSEVTAIETKGGKNFELRIRNIPDGTDYTVETLSVINAGGPWADRVAALAGADVPVTPAAGTMVAVEGRAANAVVSRLRHPGDGDIIVPQRRLSIIGTTQRKVENPDGLLPPREEIEFLLSAADEMLPGFSKQPFRAAWCAARPLAGRSDGSERSLSRDVVLYDHGRTGTLPGFFSIVGGKATTLRIMGEIAADAAAAHLGVTEKPGTASRGLQPYRNYWRSR</sequence>
<keyword evidence="8" id="KW-1185">Reference proteome</keyword>
<reference evidence="7" key="1">
    <citation type="submission" date="2021-01" db="EMBL/GenBank/DDBJ databases">
        <title>Description of Breznakiella homolactica.</title>
        <authorList>
            <person name="Song Y."/>
            <person name="Brune A."/>
        </authorList>
    </citation>
    <scope>NUCLEOTIDE SEQUENCE</scope>
    <source>
        <strain evidence="7">RmG30</strain>
    </source>
</reference>
<dbReference type="GO" id="GO:0006072">
    <property type="term" value="P:glycerol-3-phosphate metabolic process"/>
    <property type="evidence" value="ECO:0007669"/>
    <property type="project" value="InterPro"/>
</dbReference>
<dbReference type="SUPFAM" id="SSF54373">
    <property type="entry name" value="FAD-linked reductases, C-terminal domain"/>
    <property type="match status" value="1"/>
</dbReference>
<name>A0A7T7XRU4_9SPIR</name>
<dbReference type="PANTHER" id="PTHR11985">
    <property type="entry name" value="GLYCEROL-3-PHOSPHATE DEHYDROGENASE"/>
    <property type="match status" value="1"/>
</dbReference>
<comment type="similarity">
    <text evidence="2">Belongs to the FAD-dependent glycerol-3-phosphate dehydrogenase family.</text>
</comment>
<evidence type="ECO:0000313" key="7">
    <source>
        <dbReference type="EMBL" id="QQO11274.1"/>
    </source>
</evidence>
<evidence type="ECO:0000259" key="6">
    <source>
        <dbReference type="Pfam" id="PF01266"/>
    </source>
</evidence>
<dbReference type="PANTHER" id="PTHR11985:SF15">
    <property type="entry name" value="GLYCEROL-3-PHOSPHATE DEHYDROGENASE, MITOCHONDRIAL"/>
    <property type="match status" value="1"/>
</dbReference>
<dbReference type="Gene3D" id="3.50.50.60">
    <property type="entry name" value="FAD/NAD(P)-binding domain"/>
    <property type="match status" value="3"/>
</dbReference>
<dbReference type="InterPro" id="IPR000447">
    <property type="entry name" value="G3P_DH_FAD-dep"/>
</dbReference>
<dbReference type="AlphaFoldDB" id="A0A7T7XRU4"/>
<organism evidence="7 8">
    <name type="scientific">Breznakiella homolactica</name>
    <dbReference type="NCBI Taxonomy" id="2798577"/>
    <lineage>
        <taxon>Bacteria</taxon>
        <taxon>Pseudomonadati</taxon>
        <taxon>Spirochaetota</taxon>
        <taxon>Spirochaetia</taxon>
        <taxon>Spirochaetales</taxon>
        <taxon>Breznakiellaceae</taxon>
        <taxon>Breznakiella</taxon>
    </lineage>
</organism>
<feature type="domain" description="FAD dependent oxidoreductase" evidence="6">
    <location>
        <begin position="5"/>
        <end position="335"/>
    </location>
</feature>
<dbReference type="RefSeq" id="WP_215628583.1">
    <property type="nucleotide sequence ID" value="NZ_CP067089.2"/>
</dbReference>
<comment type="cofactor">
    <cofactor evidence="1">
        <name>FAD</name>
        <dbReference type="ChEBI" id="CHEBI:57692"/>
    </cofactor>
</comment>
<dbReference type="GO" id="GO:0004368">
    <property type="term" value="F:glycerol-3-phosphate dehydrogenase (quinone) activity"/>
    <property type="evidence" value="ECO:0007669"/>
    <property type="project" value="InterPro"/>
</dbReference>
<evidence type="ECO:0000256" key="2">
    <source>
        <dbReference type="ARBA" id="ARBA00007330"/>
    </source>
</evidence>
<evidence type="ECO:0000256" key="5">
    <source>
        <dbReference type="ARBA" id="ARBA00023002"/>
    </source>
</evidence>
<dbReference type="Pfam" id="PF01266">
    <property type="entry name" value="DAO"/>
    <property type="match status" value="1"/>
</dbReference>
<keyword evidence="3" id="KW-0285">Flavoprotein</keyword>
<protein>
    <submittedName>
        <fullName evidence="7">FAD-dependent oxidoreductase</fullName>
    </submittedName>
</protein>
<evidence type="ECO:0000256" key="3">
    <source>
        <dbReference type="ARBA" id="ARBA00022630"/>
    </source>
</evidence>
<dbReference type="InterPro" id="IPR036188">
    <property type="entry name" value="FAD/NAD-bd_sf"/>
</dbReference>
<keyword evidence="5" id="KW-0560">Oxidoreductase</keyword>
<dbReference type="KEGG" id="bhc:JFL75_00460"/>
<keyword evidence="4" id="KW-0274">FAD</keyword>
<dbReference type="InterPro" id="IPR006076">
    <property type="entry name" value="FAD-dep_OxRdtase"/>
</dbReference>
<dbReference type="Proteomes" id="UP000595917">
    <property type="component" value="Chromosome"/>
</dbReference>
<accession>A0A7T7XRU4</accession>
<evidence type="ECO:0000256" key="1">
    <source>
        <dbReference type="ARBA" id="ARBA00001974"/>
    </source>
</evidence>
<dbReference type="PRINTS" id="PR01001">
    <property type="entry name" value="FADG3PDH"/>
</dbReference>
<evidence type="ECO:0000256" key="4">
    <source>
        <dbReference type="ARBA" id="ARBA00022827"/>
    </source>
</evidence>
<evidence type="ECO:0000313" key="8">
    <source>
        <dbReference type="Proteomes" id="UP000595917"/>
    </source>
</evidence>
<dbReference type="SUPFAM" id="SSF51905">
    <property type="entry name" value="FAD/NAD(P)-binding domain"/>
    <property type="match status" value="1"/>
</dbReference>